<dbReference type="OMA" id="NYHKLAD"/>
<evidence type="ECO:0000256" key="8">
    <source>
        <dbReference type="ARBA" id="ARBA00023002"/>
    </source>
</evidence>
<evidence type="ECO:0000259" key="13">
    <source>
        <dbReference type="Pfam" id="PF07992"/>
    </source>
</evidence>
<evidence type="ECO:0000256" key="10">
    <source>
        <dbReference type="ARBA" id="ARBA00023284"/>
    </source>
</evidence>
<proteinExistence type="inferred from homology"/>
<dbReference type="PRINTS" id="PR00411">
    <property type="entry name" value="PNDRDTASEI"/>
</dbReference>
<keyword evidence="5 11" id="KW-0274">FAD</keyword>
<gene>
    <name evidence="14" type="ordered locus">TP03_0110</name>
</gene>
<accession>Q4N0L1</accession>
<keyword evidence="4 11" id="KW-0285">Flavoprotein</keyword>
<dbReference type="GO" id="GO:0034599">
    <property type="term" value="P:cellular response to oxidative stress"/>
    <property type="evidence" value="ECO:0007669"/>
    <property type="project" value="TreeGrafter"/>
</dbReference>
<protein>
    <recommendedName>
        <fullName evidence="3">thioredoxin-disulfide reductase (NADPH)</fullName>
        <ecNumber evidence="3">1.8.1.9</ecNumber>
    </recommendedName>
</protein>
<dbReference type="FunFam" id="3.50.50.60:FF:000012">
    <property type="entry name" value="Thioredoxin reductase 1, cytoplasmic"/>
    <property type="match status" value="1"/>
</dbReference>
<dbReference type="PANTHER" id="PTHR42737">
    <property type="entry name" value="GLUTATHIONE REDUCTASE"/>
    <property type="match status" value="1"/>
</dbReference>
<evidence type="ECO:0000313" key="15">
    <source>
        <dbReference type="Proteomes" id="UP000001949"/>
    </source>
</evidence>
<keyword evidence="10 11" id="KW-0676">Redox-active center</keyword>
<keyword evidence="6" id="KW-0521">NADP</keyword>
<dbReference type="InterPro" id="IPR046952">
    <property type="entry name" value="GSHR/TRXR-like"/>
</dbReference>
<dbReference type="STRING" id="5875.Q4N0L1"/>
<evidence type="ECO:0000256" key="5">
    <source>
        <dbReference type="ARBA" id="ARBA00022827"/>
    </source>
</evidence>
<dbReference type="Gene3D" id="3.30.390.30">
    <property type="match status" value="1"/>
</dbReference>
<dbReference type="GO" id="GO:0045454">
    <property type="term" value="P:cell redox homeostasis"/>
    <property type="evidence" value="ECO:0007669"/>
    <property type="project" value="InterPro"/>
</dbReference>
<evidence type="ECO:0000256" key="3">
    <source>
        <dbReference type="ARBA" id="ARBA00012610"/>
    </source>
</evidence>
<keyword evidence="8 11" id="KW-0560">Oxidoreductase</keyword>
<evidence type="ECO:0000256" key="1">
    <source>
        <dbReference type="ARBA" id="ARBA00001974"/>
    </source>
</evidence>
<dbReference type="InParanoid" id="Q4N0L1"/>
<dbReference type="AlphaFoldDB" id="Q4N0L1"/>
<dbReference type="Proteomes" id="UP000001949">
    <property type="component" value="Unassembled WGS sequence"/>
</dbReference>
<comment type="cofactor">
    <cofactor evidence="1">
        <name>FAD</name>
        <dbReference type="ChEBI" id="CHEBI:57692"/>
    </cofactor>
</comment>
<comment type="caution">
    <text evidence="14">The sequence shown here is derived from an EMBL/GenBank/DDBJ whole genome shotgun (WGS) entry which is preliminary data.</text>
</comment>
<dbReference type="KEGG" id="tpv:TP03_0110"/>
<dbReference type="GO" id="GO:0005739">
    <property type="term" value="C:mitochondrion"/>
    <property type="evidence" value="ECO:0007669"/>
    <property type="project" value="TreeGrafter"/>
</dbReference>
<dbReference type="GO" id="GO:0050660">
    <property type="term" value="F:flavin adenine dinucleotide binding"/>
    <property type="evidence" value="ECO:0007669"/>
    <property type="project" value="InterPro"/>
</dbReference>
<dbReference type="GO" id="GO:0006749">
    <property type="term" value="P:glutathione metabolic process"/>
    <property type="evidence" value="ECO:0007669"/>
    <property type="project" value="TreeGrafter"/>
</dbReference>
<dbReference type="InterPro" id="IPR023753">
    <property type="entry name" value="FAD/NAD-binding_dom"/>
</dbReference>
<feature type="domain" description="Pyridine nucleotide-disulphide oxidoreductase dimerisation" evidence="12">
    <location>
        <begin position="425"/>
        <end position="544"/>
    </location>
</feature>
<dbReference type="VEuPathDB" id="PiroplasmaDB:TpMuguga_03g00110"/>
<dbReference type="PRINTS" id="PR00368">
    <property type="entry name" value="FADPNR"/>
</dbReference>
<reference evidence="14 15" key="1">
    <citation type="journal article" date="2005" name="Science">
        <title>Genome sequence of Theileria parva, a bovine pathogen that transforms lymphocytes.</title>
        <authorList>
            <person name="Gardner M.J."/>
            <person name="Bishop R."/>
            <person name="Shah T."/>
            <person name="de Villiers E.P."/>
            <person name="Carlton J.M."/>
            <person name="Hall N."/>
            <person name="Ren Q."/>
            <person name="Paulsen I.T."/>
            <person name="Pain A."/>
            <person name="Berriman M."/>
            <person name="Wilson R.J.M."/>
            <person name="Sato S."/>
            <person name="Ralph S.A."/>
            <person name="Mann D.J."/>
            <person name="Xiong Z."/>
            <person name="Shallom S.J."/>
            <person name="Weidman J."/>
            <person name="Jiang L."/>
            <person name="Lynn J."/>
            <person name="Weaver B."/>
            <person name="Shoaibi A."/>
            <person name="Domingo A.R."/>
            <person name="Wasawo D."/>
            <person name="Crabtree J."/>
            <person name="Wortman J.R."/>
            <person name="Haas B."/>
            <person name="Angiuoli S.V."/>
            <person name="Creasy T.H."/>
            <person name="Lu C."/>
            <person name="Suh B."/>
            <person name="Silva J.C."/>
            <person name="Utterback T.R."/>
            <person name="Feldblyum T.V."/>
            <person name="Pertea M."/>
            <person name="Allen J."/>
            <person name="Nierman W.C."/>
            <person name="Taracha E.L.N."/>
            <person name="Salzberg S.L."/>
            <person name="White O.R."/>
            <person name="Fitzhugh H.A."/>
            <person name="Morzaria S."/>
            <person name="Venter J.C."/>
            <person name="Fraser C.M."/>
            <person name="Nene V."/>
        </authorList>
    </citation>
    <scope>NUCLEOTIDE SEQUENCE [LARGE SCALE GENOMIC DNA]</scope>
    <source>
        <strain evidence="14 15">Muguga</strain>
    </source>
</reference>
<evidence type="ECO:0000256" key="2">
    <source>
        <dbReference type="ARBA" id="ARBA00007532"/>
    </source>
</evidence>
<evidence type="ECO:0000256" key="7">
    <source>
        <dbReference type="ARBA" id="ARBA00022933"/>
    </source>
</evidence>
<keyword evidence="9" id="KW-1015">Disulfide bond</keyword>
<keyword evidence="15" id="KW-1185">Reference proteome</keyword>
<dbReference type="GO" id="GO:0004362">
    <property type="term" value="F:glutathione-disulfide reductase (NADPH) activity"/>
    <property type="evidence" value="ECO:0007669"/>
    <property type="project" value="TreeGrafter"/>
</dbReference>
<dbReference type="Pfam" id="PF02852">
    <property type="entry name" value="Pyr_redox_dim"/>
    <property type="match status" value="1"/>
</dbReference>
<dbReference type="SUPFAM" id="SSF51905">
    <property type="entry name" value="FAD/NAD(P)-binding domain"/>
    <property type="match status" value="2"/>
</dbReference>
<sequence>MEELICELKMFNFKRLKLISSAVPRIFLSSYLLFRQSDFTPHSLCYNINFHPSDRTISLFNKYPNPNTSLHSQHSTCYSTPVQLRNPMARYDLVVLGGGPAGMAAAKEAARLGKRTVLFDYVTPSPRGTSWGVGGTCVNVGCIPKKLMHYASLLRSTQYDRFQYGITSSPDQEQVNWTKLTQTIQNYVKMLNFSYRSGLTTAGVDYINAYGTLKHNNTVEYTHNNETKSVVGEKVIIAVGERPYVPSDVQGALEYAITSDDLFKLNTSPGKTLIVGASYVALECAGFLTGLGFDVDVSVRSILLRGFDRQCVRKVEELMEASGVSFLYQKLPTKIEKVNQRLKVKFTHSYSFLHIFYNLRELGLEFDGNGNIIAPNEETNIKNVYAVGDIVSKVPKLAPVAIKSSELLIQRLYSNTNTKMNYENVPKCVYTPFEYSSCGLTEEEAIERFGEENLEIYLKEYNNLEISPVHRINKKTNDEFDYPMTCLSKVICLRDGKIVGMHFVGPNAGEIMQGFSVLFTLNAKKSDLDKTVGIHPTDAESFVNLTVTKASGDSWVATGGCAGGKCG</sequence>
<feature type="domain" description="FAD/NAD(P)-binding" evidence="13">
    <location>
        <begin position="91"/>
        <end position="403"/>
    </location>
</feature>
<dbReference type="InterPro" id="IPR006338">
    <property type="entry name" value="Thioredoxin/glutathione_Rdtase"/>
</dbReference>
<dbReference type="PROSITE" id="PS00076">
    <property type="entry name" value="PYRIDINE_REDOX_1"/>
    <property type="match status" value="1"/>
</dbReference>
<evidence type="ECO:0000256" key="4">
    <source>
        <dbReference type="ARBA" id="ARBA00022630"/>
    </source>
</evidence>
<dbReference type="InterPro" id="IPR004099">
    <property type="entry name" value="Pyr_nucl-diS_OxRdtase_dimer"/>
</dbReference>
<keyword evidence="7" id="KW-0712">Selenocysteine</keyword>
<dbReference type="GO" id="GO:0005829">
    <property type="term" value="C:cytosol"/>
    <property type="evidence" value="ECO:0007669"/>
    <property type="project" value="TreeGrafter"/>
</dbReference>
<name>Q4N0L1_THEPA</name>
<evidence type="ECO:0000256" key="6">
    <source>
        <dbReference type="ARBA" id="ARBA00022857"/>
    </source>
</evidence>
<dbReference type="FunCoup" id="Q4N0L1">
    <property type="interactions" value="131"/>
</dbReference>
<dbReference type="InterPro" id="IPR036188">
    <property type="entry name" value="FAD/NAD-bd_sf"/>
</dbReference>
<dbReference type="EC" id="1.8.1.9" evidence="3"/>
<dbReference type="PANTHER" id="PTHR42737:SF8">
    <property type="entry name" value="THIOREDOXIN-DISULFIDE REDUCTASE"/>
    <property type="match status" value="1"/>
</dbReference>
<dbReference type="eggNOG" id="KOG4716">
    <property type="taxonomic scope" value="Eukaryota"/>
</dbReference>
<comment type="similarity">
    <text evidence="2 11">Belongs to the class-I pyridine nucleotide-disulfide oxidoreductase family.</text>
</comment>
<organism evidence="14 15">
    <name type="scientific">Theileria parva</name>
    <name type="common">East coast fever infection agent</name>
    <dbReference type="NCBI Taxonomy" id="5875"/>
    <lineage>
        <taxon>Eukaryota</taxon>
        <taxon>Sar</taxon>
        <taxon>Alveolata</taxon>
        <taxon>Apicomplexa</taxon>
        <taxon>Aconoidasida</taxon>
        <taxon>Piroplasmida</taxon>
        <taxon>Theileriidae</taxon>
        <taxon>Theileria</taxon>
    </lineage>
</organism>
<dbReference type="SUPFAM" id="SSF55424">
    <property type="entry name" value="FAD/NAD-linked reductases, dimerisation (C-terminal) domain"/>
    <property type="match status" value="1"/>
</dbReference>
<evidence type="ECO:0000313" key="14">
    <source>
        <dbReference type="EMBL" id="EAN30845.1"/>
    </source>
</evidence>
<evidence type="ECO:0000256" key="9">
    <source>
        <dbReference type="ARBA" id="ARBA00023157"/>
    </source>
</evidence>
<dbReference type="Gene3D" id="3.50.50.60">
    <property type="entry name" value="FAD/NAD(P)-binding domain"/>
    <property type="match status" value="3"/>
</dbReference>
<dbReference type="Pfam" id="PF07992">
    <property type="entry name" value="Pyr_redox_2"/>
    <property type="match status" value="1"/>
</dbReference>
<dbReference type="InterPro" id="IPR012999">
    <property type="entry name" value="Pyr_OxRdtase_I_AS"/>
</dbReference>
<dbReference type="InterPro" id="IPR016156">
    <property type="entry name" value="FAD/NAD-linked_Rdtase_dimer_sf"/>
</dbReference>
<dbReference type="NCBIfam" id="TIGR01438">
    <property type="entry name" value="TGR"/>
    <property type="match status" value="1"/>
</dbReference>
<dbReference type="EMBL" id="AAGK01000005">
    <property type="protein sequence ID" value="EAN30845.1"/>
    <property type="molecule type" value="Genomic_DNA"/>
</dbReference>
<evidence type="ECO:0000259" key="12">
    <source>
        <dbReference type="Pfam" id="PF02852"/>
    </source>
</evidence>
<dbReference type="GO" id="GO:0004791">
    <property type="term" value="F:thioredoxin-disulfide reductase (NADPH) activity"/>
    <property type="evidence" value="ECO:0007669"/>
    <property type="project" value="UniProtKB-EC"/>
</dbReference>
<evidence type="ECO:0000256" key="11">
    <source>
        <dbReference type="RuleBase" id="RU003691"/>
    </source>
</evidence>